<dbReference type="GO" id="GO:0005886">
    <property type="term" value="C:plasma membrane"/>
    <property type="evidence" value="ECO:0007669"/>
    <property type="project" value="UniProtKB-SubCell"/>
</dbReference>
<dbReference type="AlphaFoldDB" id="C1BMN5"/>
<dbReference type="GO" id="GO:0007602">
    <property type="term" value="P:phototransduction"/>
    <property type="evidence" value="ECO:0007669"/>
    <property type="project" value="TreeGrafter"/>
</dbReference>
<proteinExistence type="evidence at transcript level"/>
<evidence type="ECO:0000256" key="2">
    <source>
        <dbReference type="ARBA" id="ARBA00004651"/>
    </source>
</evidence>
<reference evidence="13" key="1">
    <citation type="submission" date="2009-03" db="EMBL/GenBank/DDBJ databases">
        <title>Caligus rogercresseyi ESTs and full-length cDNAs.</title>
        <authorList>
            <person name="Yasuike M."/>
            <person name="von Schalburg K."/>
            <person name="Cooper G."/>
            <person name="Leong J."/>
            <person name="Jones S.R.M."/>
            <person name="Koop B.F."/>
        </authorList>
    </citation>
    <scope>NUCLEOTIDE SEQUENCE</scope>
    <source>
        <tissue evidence="13">Whole body</tissue>
    </source>
</reference>
<evidence type="ECO:0000256" key="8">
    <source>
        <dbReference type="ARBA" id="ARBA00022989"/>
    </source>
</evidence>
<keyword evidence="3 12" id="KW-0813">Transport</keyword>
<keyword evidence="8 12" id="KW-1133">Transmembrane helix</keyword>
<keyword evidence="10 12" id="KW-0472">Membrane</keyword>
<dbReference type="EMBL" id="BT075864">
    <property type="protein sequence ID" value="ACO10288.1"/>
    <property type="molecule type" value="mRNA"/>
</dbReference>
<evidence type="ECO:0000256" key="3">
    <source>
        <dbReference type="ARBA" id="ARBA00022448"/>
    </source>
</evidence>
<comment type="similarity">
    <text evidence="12">Belongs to the pannexin family.</text>
</comment>
<organism evidence="13">
    <name type="scientific">Caligus rogercresseyi</name>
    <name type="common">Sea louse</name>
    <dbReference type="NCBI Taxonomy" id="217165"/>
    <lineage>
        <taxon>Eukaryota</taxon>
        <taxon>Metazoa</taxon>
        <taxon>Ecdysozoa</taxon>
        <taxon>Arthropoda</taxon>
        <taxon>Crustacea</taxon>
        <taxon>Multicrustacea</taxon>
        <taxon>Hexanauplia</taxon>
        <taxon>Copepoda</taxon>
        <taxon>Siphonostomatoida</taxon>
        <taxon>Caligidae</taxon>
        <taxon>Caligus</taxon>
    </lineage>
</organism>
<dbReference type="PROSITE" id="PS51013">
    <property type="entry name" value="PANNEXIN"/>
    <property type="match status" value="1"/>
</dbReference>
<dbReference type="InterPro" id="IPR000990">
    <property type="entry name" value="Innexin"/>
</dbReference>
<evidence type="ECO:0000256" key="6">
    <source>
        <dbReference type="ARBA" id="ARBA00022868"/>
    </source>
</evidence>
<evidence type="ECO:0000256" key="12">
    <source>
        <dbReference type="RuleBase" id="RU010713"/>
    </source>
</evidence>
<keyword evidence="9 12" id="KW-0406">Ion transport</keyword>
<evidence type="ECO:0000256" key="1">
    <source>
        <dbReference type="ARBA" id="ARBA00004610"/>
    </source>
</evidence>
<dbReference type="GO" id="GO:0005243">
    <property type="term" value="F:gap junction channel activity"/>
    <property type="evidence" value="ECO:0007669"/>
    <property type="project" value="TreeGrafter"/>
</dbReference>
<feature type="transmembrane region" description="Helical" evidence="12">
    <location>
        <begin position="266"/>
        <end position="287"/>
    </location>
</feature>
<evidence type="ECO:0000256" key="9">
    <source>
        <dbReference type="ARBA" id="ARBA00023065"/>
    </source>
</evidence>
<evidence type="ECO:0000256" key="11">
    <source>
        <dbReference type="ARBA" id="ARBA00023303"/>
    </source>
</evidence>
<feature type="transmembrane region" description="Helical" evidence="12">
    <location>
        <begin position="105"/>
        <end position="127"/>
    </location>
</feature>
<keyword evidence="6" id="KW-0303">Gap junction</keyword>
<keyword evidence="7" id="KW-0965">Cell junction</keyword>
<comment type="subcellular location">
    <subcellularLocation>
        <location evidence="1">Cell junction</location>
        <location evidence="1">Gap junction</location>
    </subcellularLocation>
    <subcellularLocation>
        <location evidence="2 12">Cell membrane</location>
        <topology evidence="2 12">Multi-pass membrane protein</topology>
    </subcellularLocation>
</comment>
<feature type="transmembrane region" description="Helical" evidence="12">
    <location>
        <begin position="21"/>
        <end position="40"/>
    </location>
</feature>
<evidence type="ECO:0000313" key="13">
    <source>
        <dbReference type="EMBL" id="ACO10288.1"/>
    </source>
</evidence>
<feature type="transmembrane region" description="Helical" evidence="12">
    <location>
        <begin position="174"/>
        <end position="195"/>
    </location>
</feature>
<dbReference type="GO" id="GO:0005921">
    <property type="term" value="C:gap junction"/>
    <property type="evidence" value="ECO:0007669"/>
    <property type="project" value="UniProtKB-SubCell"/>
</dbReference>
<dbReference type="GO" id="GO:0034220">
    <property type="term" value="P:monoatomic ion transmembrane transport"/>
    <property type="evidence" value="ECO:0007669"/>
    <property type="project" value="UniProtKB-KW"/>
</dbReference>
<evidence type="ECO:0000256" key="10">
    <source>
        <dbReference type="ARBA" id="ARBA00023136"/>
    </source>
</evidence>
<dbReference type="PANTHER" id="PTHR11893">
    <property type="entry name" value="INNEXIN"/>
    <property type="match status" value="1"/>
</dbReference>
<protein>
    <recommendedName>
        <fullName evidence="12">Innexin</fullName>
    </recommendedName>
</protein>
<accession>C1BMN5</accession>
<evidence type="ECO:0000256" key="5">
    <source>
        <dbReference type="ARBA" id="ARBA00022692"/>
    </source>
</evidence>
<keyword evidence="11 12" id="KW-0407">Ion channel</keyword>
<sequence>MLDFQEYADYFVKKRSTIDNTAFRLHYRVTFGLIILLSALNTSHRYIGSPISCMTHAPDTSIVNNYCWIHGTFTSVANVNKTDGIYPGVNPRGTDRNGNEIYHAWYQWVHMVLFIQALLCYFPRWLWESLEGGKIDMLLQDLDQETLDYPEDLQPKRLSVVHYFIRTKGTHNSYTYRFLFCEFLNLANIVGQMFIMNSFLGGQFMSFGRDVITLSEKENFETRIDPLNLAFPKMTKCDFHMYGPSGTIQNFDSLCLLPVNIINEKIYIFLWFWYVFVAVYTSIHLIVKAITLVSKRFRLFYLNKISPSITRDDLKVILKNCNYGDWFLLIQLGKLIQPMTYHDLILDVRDRLDKKRAENLE</sequence>
<name>C1BMN5_CALRO</name>
<gene>
    <name evidence="13" type="primary">INX2</name>
    <name evidence="12" type="synonym">inx</name>
</gene>
<evidence type="ECO:0000256" key="4">
    <source>
        <dbReference type="ARBA" id="ARBA00022475"/>
    </source>
</evidence>
<dbReference type="PRINTS" id="PR01262">
    <property type="entry name" value="INNEXIN"/>
</dbReference>
<keyword evidence="4" id="KW-1003">Cell membrane</keyword>
<dbReference type="PANTHER" id="PTHR11893:SF38">
    <property type="entry name" value="INNEXIN INX7"/>
    <property type="match status" value="1"/>
</dbReference>
<comment type="function">
    <text evidence="12">Structural component of the gap junctions.</text>
</comment>
<dbReference type="Pfam" id="PF00876">
    <property type="entry name" value="Innexin"/>
    <property type="match status" value="1"/>
</dbReference>
<keyword evidence="5 12" id="KW-0812">Transmembrane</keyword>
<evidence type="ECO:0000256" key="7">
    <source>
        <dbReference type="ARBA" id="ARBA00022949"/>
    </source>
</evidence>